<comment type="caution">
    <text evidence="2">The sequence shown here is derived from an EMBL/GenBank/DDBJ whole genome shotgun (WGS) entry which is preliminary data.</text>
</comment>
<gene>
    <name evidence="2" type="ORF">INT48_006497</name>
</gene>
<protein>
    <submittedName>
        <fullName evidence="2">Uncharacterized protein</fullName>
    </submittedName>
</protein>
<dbReference type="AlphaFoldDB" id="A0A8H7VUL2"/>
<dbReference type="EMBL" id="JAEPRE010000038">
    <property type="protein sequence ID" value="KAG2235116.1"/>
    <property type="molecule type" value="Genomic_DNA"/>
</dbReference>
<proteinExistence type="predicted"/>
<evidence type="ECO:0000313" key="2">
    <source>
        <dbReference type="EMBL" id="KAG2235116.1"/>
    </source>
</evidence>
<feature type="compositionally biased region" description="Low complexity" evidence="1">
    <location>
        <begin position="14"/>
        <end position="27"/>
    </location>
</feature>
<sequence>NLIERKRPSRRKNSISGSSFSSISAKSQHPNRFSAYAPGIEEQLNSLVIENNEDQEDVAELLQQDFEQPNIETEYYQPISVATGLKNEIMPQDFSSFPSLFEEKPTIIGKHPNYYITSPSRIRNYLELPDEFILKTMKLPYPYRTKEPISQRLDCIDSNDLLQTDFNMKHPPQLEGSKRSNNRNRSVSPRPSFRHIKTLERHSVALGQVDRLLENNKDRPSADSLSVEPISNNELIESRNDIYKQYRPMSLSSSRAVQDILKWIPDQDTVWQDSR</sequence>
<evidence type="ECO:0000256" key="1">
    <source>
        <dbReference type="SAM" id="MobiDB-lite"/>
    </source>
</evidence>
<accession>A0A8H7VUL2</accession>
<dbReference type="Proteomes" id="UP000613177">
    <property type="component" value="Unassembled WGS sequence"/>
</dbReference>
<feature type="region of interest" description="Disordered" evidence="1">
    <location>
        <begin position="1"/>
        <end position="32"/>
    </location>
</feature>
<name>A0A8H7VUL2_9FUNG</name>
<feature type="non-terminal residue" evidence="2">
    <location>
        <position position="1"/>
    </location>
</feature>
<keyword evidence="3" id="KW-1185">Reference proteome</keyword>
<evidence type="ECO:0000313" key="3">
    <source>
        <dbReference type="Proteomes" id="UP000613177"/>
    </source>
</evidence>
<organism evidence="2 3">
    <name type="scientific">Thamnidium elegans</name>
    <dbReference type="NCBI Taxonomy" id="101142"/>
    <lineage>
        <taxon>Eukaryota</taxon>
        <taxon>Fungi</taxon>
        <taxon>Fungi incertae sedis</taxon>
        <taxon>Mucoromycota</taxon>
        <taxon>Mucoromycotina</taxon>
        <taxon>Mucoromycetes</taxon>
        <taxon>Mucorales</taxon>
        <taxon>Mucorineae</taxon>
        <taxon>Mucoraceae</taxon>
        <taxon>Thamnidium</taxon>
    </lineage>
</organism>
<reference evidence="2" key="1">
    <citation type="submission" date="2021-01" db="EMBL/GenBank/DDBJ databases">
        <title>Metabolic potential, ecology and presence of endohyphal bacteria is reflected in genomic diversity of Mucoromycotina.</title>
        <authorList>
            <person name="Muszewska A."/>
            <person name="Okrasinska A."/>
            <person name="Steczkiewicz K."/>
            <person name="Drgas O."/>
            <person name="Orlowska M."/>
            <person name="Perlinska-Lenart U."/>
            <person name="Aleksandrzak-Piekarczyk T."/>
            <person name="Szatraj K."/>
            <person name="Zielenkiewicz U."/>
            <person name="Pilsyk S."/>
            <person name="Malc E."/>
            <person name="Mieczkowski P."/>
            <person name="Kruszewska J.S."/>
            <person name="Biernat P."/>
            <person name="Pawlowska J."/>
        </authorList>
    </citation>
    <scope>NUCLEOTIDE SEQUENCE</scope>
    <source>
        <strain evidence="2">WA0000018081</strain>
    </source>
</reference>
<feature type="region of interest" description="Disordered" evidence="1">
    <location>
        <begin position="164"/>
        <end position="194"/>
    </location>
</feature>